<dbReference type="Pfam" id="PF01411">
    <property type="entry name" value="tRNA-synt_2c"/>
    <property type="match status" value="1"/>
</dbReference>
<dbReference type="STRING" id="690567.694"/>
<comment type="catalytic activity">
    <reaction evidence="13 14">
        <text>tRNA(Ala) + L-alanine + ATP = L-alanyl-tRNA(Ala) + AMP + diphosphate</text>
        <dbReference type="Rhea" id="RHEA:12540"/>
        <dbReference type="Rhea" id="RHEA-COMP:9657"/>
        <dbReference type="Rhea" id="RHEA-COMP:9923"/>
        <dbReference type="ChEBI" id="CHEBI:30616"/>
        <dbReference type="ChEBI" id="CHEBI:33019"/>
        <dbReference type="ChEBI" id="CHEBI:57972"/>
        <dbReference type="ChEBI" id="CHEBI:78442"/>
        <dbReference type="ChEBI" id="CHEBI:78497"/>
        <dbReference type="ChEBI" id="CHEBI:456215"/>
        <dbReference type="EC" id="6.1.1.7"/>
    </reaction>
</comment>
<dbReference type="InterPro" id="IPR000253">
    <property type="entry name" value="FHA_dom"/>
</dbReference>
<dbReference type="GO" id="GO:0005829">
    <property type="term" value="C:cytosol"/>
    <property type="evidence" value="ECO:0007669"/>
    <property type="project" value="TreeGrafter"/>
</dbReference>
<comment type="similarity">
    <text evidence="2 14">Belongs to the class-II aminoacyl-tRNA synthetase family.</text>
</comment>
<evidence type="ECO:0000256" key="11">
    <source>
        <dbReference type="ARBA" id="ARBA00023146"/>
    </source>
</evidence>
<dbReference type="InterPro" id="IPR018165">
    <property type="entry name" value="Ala-tRNA-synth_IIc_core"/>
</dbReference>
<dbReference type="InterPro" id="IPR012947">
    <property type="entry name" value="tRNA_SAD"/>
</dbReference>
<dbReference type="GO" id="GO:0005524">
    <property type="term" value="F:ATP binding"/>
    <property type="evidence" value="ECO:0007669"/>
    <property type="project" value="UniProtKB-UniRule"/>
</dbReference>
<dbReference type="GO" id="GO:0004813">
    <property type="term" value="F:alanine-tRNA ligase activity"/>
    <property type="evidence" value="ECO:0007669"/>
    <property type="project" value="UniProtKB-UniRule"/>
</dbReference>
<keyword evidence="10 14" id="KW-0648">Protein biosynthesis</keyword>
<feature type="binding site" evidence="14">
    <location>
        <position position="570"/>
    </location>
    <ligand>
        <name>Zn(2+)</name>
        <dbReference type="ChEBI" id="CHEBI:29105"/>
    </ligand>
</feature>
<dbReference type="PROSITE" id="PS50860">
    <property type="entry name" value="AA_TRNA_LIGASE_II_ALA"/>
    <property type="match status" value="1"/>
</dbReference>
<feature type="domain" description="FHA" evidence="16">
    <location>
        <begin position="535"/>
        <end position="596"/>
    </location>
</feature>
<dbReference type="Gene3D" id="3.10.310.40">
    <property type="match status" value="1"/>
</dbReference>
<evidence type="ECO:0000256" key="10">
    <source>
        <dbReference type="ARBA" id="ARBA00022917"/>
    </source>
</evidence>
<keyword evidence="5 14" id="KW-0479">Metal-binding</keyword>
<dbReference type="InterPro" id="IPR002318">
    <property type="entry name" value="Ala-tRNA-lgiase_IIc"/>
</dbReference>
<dbReference type="InterPro" id="IPR050058">
    <property type="entry name" value="Ala-tRNA_ligase"/>
</dbReference>
<dbReference type="EMBL" id="CGIH01000009">
    <property type="protein sequence ID" value="CFX16847.1"/>
    <property type="molecule type" value="Genomic_DNA"/>
</dbReference>
<reference evidence="18 19" key="1">
    <citation type="submission" date="2015-03" db="EMBL/GenBank/DDBJ databases">
        <authorList>
            <person name="Murphy D."/>
        </authorList>
    </citation>
    <scope>NUCLEOTIDE SEQUENCE [LARGE SCALE GENOMIC DNA]</scope>
    <source>
        <strain evidence="18 19">OL-4</strain>
    </source>
</reference>
<keyword evidence="7 14" id="KW-0862">Zinc</keyword>
<evidence type="ECO:0000256" key="13">
    <source>
        <dbReference type="ARBA" id="ARBA00048300"/>
    </source>
</evidence>
<dbReference type="FunFam" id="3.30.930.10:FF:000004">
    <property type="entry name" value="Alanine--tRNA ligase"/>
    <property type="match status" value="1"/>
</dbReference>
<proteinExistence type="inferred from homology"/>
<dbReference type="Pfam" id="PF07973">
    <property type="entry name" value="tRNA_SAD"/>
    <property type="match status" value="1"/>
</dbReference>
<sequence>MWTSSEIRQSFLDYFADRQHSVVESSSLIPVDDPTLLFTNAGMNQFKDVFLGIDRRNYVRAATSQKCVRAGGKHNDLDTVGRTPRHHTFFEMLGNFSFGDYFKREAIQYAWEFLTEEIKLPKDKLWVTIFEDDNEAFKLWQEVTDVPARRIVRMGEKDNFWSMGDTGPCGPCSEIHYDRGVSYSCGHPECGLGVCDCDRWMEVWNLVFMQFNRDEKGVMTPLPRPSIDTGMGLERLTSILQGVDSNFDTDLFIPIIKAIEDLTGQKYDRGEAGFPFRVIADHSRACTFLIADGVLPSNDGRGYVLRRILRRAVRFGQFLGIDEPFLYKNVDVVTRLMADAYPQLQEKREFVKEVIRLEEERFLITLNEGIKKVAEIISVARQQGRSVISGEEAFMLYDTYGFPLDLTEDMAEENNFTVDTEGFNRMMEAQRQRARQAHKSENAFARDQLLAEILKDTPDSNFSGYDHFQVDSQVVAIIKDNKRVDFADNGDIMLLTSNTPFYAESGGQVADTGSINADAGRVEVYDVQKMAGWIIHFGKLTGSLREGEKVSLKLNQARRMDISRNHTATHLLHQALRMTLGEHAQQKGSLVEPERLRFDFSHLQALNEEDLQKIEGIVNEAILEMYDVNSSQKSLEQARKMGATALFGEKYGDEVRVVEVDDFSKELCGGAHVNNTGQIGLFKIISEGSVGSGLRRIEAMTGRHALAYLNNCEYQLKETAAFLRTVPAEVTHRLEALNRTLKEKDKEIEALKARLSNVSSEDILGQAYEFNGARLLIAEMPCEDAHNLRETAEMFRDKLGNAVVILGSVIGDKVALVGFANQDLVKRGINVGKIIGAAARATGGGGGGRPDMAQAGGKDTTKLKEALEIARQMAEKSIA</sequence>
<dbReference type="FunFam" id="3.10.310.40:FF:000001">
    <property type="entry name" value="Alanine--tRNA ligase"/>
    <property type="match status" value="1"/>
</dbReference>
<dbReference type="PANTHER" id="PTHR11777">
    <property type="entry name" value="ALANYL-TRNA SYNTHETASE"/>
    <property type="match status" value="1"/>
</dbReference>
<dbReference type="FunFam" id="2.40.30.130:FF:000001">
    <property type="entry name" value="Alanine--tRNA ligase"/>
    <property type="match status" value="1"/>
</dbReference>
<dbReference type="Gene3D" id="2.40.30.130">
    <property type="match status" value="1"/>
</dbReference>
<dbReference type="Gene3D" id="3.30.980.10">
    <property type="entry name" value="Threonyl-trna Synthetase, Chain A, domain 2"/>
    <property type="match status" value="1"/>
</dbReference>
<protein>
    <recommendedName>
        <fullName evidence="14">Alanine--tRNA ligase</fullName>
        <ecNumber evidence="14">6.1.1.7</ecNumber>
    </recommendedName>
    <alternativeName>
        <fullName evidence="14">Alanyl-tRNA synthetase</fullName>
        <shortName evidence="14">AlaRS</shortName>
    </alternativeName>
</protein>
<feature type="binding site" evidence="14">
    <location>
        <position position="566"/>
    </location>
    <ligand>
        <name>Zn(2+)</name>
        <dbReference type="ChEBI" id="CHEBI:29105"/>
    </ligand>
</feature>
<comment type="domain">
    <text evidence="14">Consists of three domains; the N-terminal catalytic domain, the editing domain and the C-terminal C-Ala domain. The editing domain removes incorrectly charged amino acids, while the C-Ala domain, along with tRNA(Ala), serves as a bridge to cooperatively bring together the editing and aminoacylation centers thus stimulating deacylation of misacylated tRNAs.</text>
</comment>
<dbReference type="GO" id="GO:0000049">
    <property type="term" value="F:tRNA binding"/>
    <property type="evidence" value="ECO:0007669"/>
    <property type="project" value="UniProtKB-KW"/>
</dbReference>
<keyword evidence="15" id="KW-0175">Coiled coil</keyword>
<evidence type="ECO:0000256" key="8">
    <source>
        <dbReference type="ARBA" id="ARBA00022840"/>
    </source>
</evidence>
<evidence type="ECO:0000256" key="1">
    <source>
        <dbReference type="ARBA" id="ARBA00004496"/>
    </source>
</evidence>
<evidence type="ECO:0000313" key="19">
    <source>
        <dbReference type="Proteomes" id="UP000045545"/>
    </source>
</evidence>
<dbReference type="InterPro" id="IPR023033">
    <property type="entry name" value="Ala_tRNA_ligase_euk/bac"/>
</dbReference>
<dbReference type="PROSITE" id="PS50006">
    <property type="entry name" value="FHA_DOMAIN"/>
    <property type="match status" value="1"/>
</dbReference>
<dbReference type="SUPFAM" id="SSF50447">
    <property type="entry name" value="Translation proteins"/>
    <property type="match status" value="1"/>
</dbReference>
<dbReference type="Gene3D" id="3.30.930.10">
    <property type="entry name" value="Bira Bifunctional Protein, Domain 2"/>
    <property type="match status" value="1"/>
</dbReference>
<dbReference type="GO" id="GO:0008270">
    <property type="term" value="F:zinc ion binding"/>
    <property type="evidence" value="ECO:0007669"/>
    <property type="project" value="UniProtKB-UniRule"/>
</dbReference>
<dbReference type="PANTHER" id="PTHR11777:SF9">
    <property type="entry name" value="ALANINE--TRNA LIGASE, CYTOPLASMIC"/>
    <property type="match status" value="1"/>
</dbReference>
<organism evidence="18 19">
    <name type="scientific">Syntrophomonas zehnderi OL-4</name>
    <dbReference type="NCBI Taxonomy" id="690567"/>
    <lineage>
        <taxon>Bacteria</taxon>
        <taxon>Bacillati</taxon>
        <taxon>Bacillota</taxon>
        <taxon>Clostridia</taxon>
        <taxon>Eubacteriales</taxon>
        <taxon>Syntrophomonadaceae</taxon>
        <taxon>Syntrophomonas</taxon>
    </lineage>
</organism>
<dbReference type="SMART" id="SM00863">
    <property type="entry name" value="tRNA_SAD"/>
    <property type="match status" value="1"/>
</dbReference>
<dbReference type="InterPro" id="IPR009000">
    <property type="entry name" value="Transl_B-barrel_sf"/>
</dbReference>
<keyword evidence="11 14" id="KW-0030">Aminoacyl-tRNA synthetase</keyword>
<evidence type="ECO:0000256" key="6">
    <source>
        <dbReference type="ARBA" id="ARBA00022741"/>
    </source>
</evidence>
<dbReference type="InterPro" id="IPR045864">
    <property type="entry name" value="aa-tRNA-synth_II/BPL/LPL"/>
</dbReference>
<evidence type="ECO:0000256" key="14">
    <source>
        <dbReference type="HAMAP-Rule" id="MF_00036"/>
    </source>
</evidence>
<dbReference type="GO" id="GO:0006419">
    <property type="term" value="P:alanyl-tRNA aminoacylation"/>
    <property type="evidence" value="ECO:0007669"/>
    <property type="project" value="UniProtKB-UniRule"/>
</dbReference>
<comment type="cofactor">
    <cofactor evidence="14">
        <name>Zn(2+)</name>
        <dbReference type="ChEBI" id="CHEBI:29105"/>
    </cofactor>
    <text evidence="14">Binds 1 zinc ion per subunit.</text>
</comment>
<evidence type="ECO:0000313" key="18">
    <source>
        <dbReference type="EMBL" id="CFX16847.1"/>
    </source>
</evidence>
<dbReference type="PRINTS" id="PR00980">
    <property type="entry name" value="TRNASYNTHALA"/>
</dbReference>
<keyword evidence="4 14" id="KW-0436">Ligase</keyword>
<dbReference type="HAMAP" id="MF_00036_B">
    <property type="entry name" value="Ala_tRNA_synth_B"/>
    <property type="match status" value="1"/>
</dbReference>
<dbReference type="RefSeq" id="WP_046495815.1">
    <property type="nucleotide sequence ID" value="NZ_CGIH01000009.1"/>
</dbReference>
<dbReference type="InterPro" id="IPR018163">
    <property type="entry name" value="Thr/Ala-tRNA-synth_IIc_edit"/>
</dbReference>
<dbReference type="Gene3D" id="6.10.250.550">
    <property type="match status" value="1"/>
</dbReference>
<evidence type="ECO:0000256" key="2">
    <source>
        <dbReference type="ARBA" id="ARBA00008226"/>
    </source>
</evidence>
<evidence type="ECO:0000256" key="9">
    <source>
        <dbReference type="ARBA" id="ARBA00022884"/>
    </source>
</evidence>
<dbReference type="FunFam" id="3.30.980.10:FF:000004">
    <property type="entry name" value="Alanine--tRNA ligase, cytoplasmic"/>
    <property type="match status" value="1"/>
</dbReference>
<evidence type="ECO:0000256" key="7">
    <source>
        <dbReference type="ARBA" id="ARBA00022833"/>
    </source>
</evidence>
<dbReference type="GO" id="GO:0140096">
    <property type="term" value="F:catalytic activity, acting on a protein"/>
    <property type="evidence" value="ECO:0007669"/>
    <property type="project" value="UniProtKB-ARBA"/>
</dbReference>
<keyword evidence="9 14" id="KW-0694">RNA-binding</keyword>
<evidence type="ECO:0000256" key="4">
    <source>
        <dbReference type="ARBA" id="ARBA00022598"/>
    </source>
</evidence>
<dbReference type="SUPFAM" id="SSF101353">
    <property type="entry name" value="Putative anticodon-binding domain of alanyl-tRNA synthetase (AlaRS)"/>
    <property type="match status" value="1"/>
</dbReference>
<dbReference type="Proteomes" id="UP000045545">
    <property type="component" value="Unassembled WGS sequence"/>
</dbReference>
<dbReference type="NCBIfam" id="TIGR00344">
    <property type="entry name" value="alaS"/>
    <property type="match status" value="1"/>
</dbReference>
<keyword evidence="14" id="KW-0963">Cytoplasm</keyword>
<feature type="binding site" evidence="14">
    <location>
        <position position="668"/>
    </location>
    <ligand>
        <name>Zn(2+)</name>
        <dbReference type="ChEBI" id="CHEBI:29105"/>
    </ligand>
</feature>
<keyword evidence="8 14" id="KW-0067">ATP-binding</keyword>
<dbReference type="InterPro" id="IPR018164">
    <property type="entry name" value="Ala-tRNA-synth_IIc_N"/>
</dbReference>
<dbReference type="CDD" id="cd00673">
    <property type="entry name" value="AlaRS_core"/>
    <property type="match status" value="1"/>
</dbReference>
<dbReference type="OrthoDB" id="9803884at2"/>
<dbReference type="EC" id="6.1.1.7" evidence="14"/>
<dbReference type="Gene3D" id="3.30.54.20">
    <property type="match status" value="1"/>
</dbReference>
<dbReference type="InterPro" id="IPR018162">
    <property type="entry name" value="Ala-tRNA-ligase_IIc_anticod-bd"/>
</dbReference>
<keyword evidence="19" id="KW-1185">Reference proteome</keyword>
<accession>A0A0E4G9K8</accession>
<dbReference type="Pfam" id="PF02272">
    <property type="entry name" value="DHHA1"/>
    <property type="match status" value="1"/>
</dbReference>
<gene>
    <name evidence="14" type="primary">alaS</name>
    <name evidence="18" type="ORF">694</name>
</gene>
<dbReference type="SUPFAM" id="SSF55186">
    <property type="entry name" value="ThrRS/AlaRS common domain"/>
    <property type="match status" value="1"/>
</dbReference>
<dbReference type="AlphaFoldDB" id="A0A0E4G9K8"/>
<dbReference type="GO" id="GO:0002161">
    <property type="term" value="F:aminoacyl-tRNA deacylase activity"/>
    <property type="evidence" value="ECO:0007669"/>
    <property type="project" value="TreeGrafter"/>
</dbReference>
<dbReference type="GO" id="GO:0016740">
    <property type="term" value="F:transferase activity"/>
    <property type="evidence" value="ECO:0007669"/>
    <property type="project" value="UniProtKB-ARBA"/>
</dbReference>
<dbReference type="InterPro" id="IPR003156">
    <property type="entry name" value="DHHA1_dom"/>
</dbReference>
<feature type="coiled-coil region" evidence="15">
    <location>
        <begin position="734"/>
        <end position="761"/>
    </location>
</feature>
<keyword evidence="6 14" id="KW-0547">Nucleotide-binding</keyword>
<evidence type="ECO:0000256" key="15">
    <source>
        <dbReference type="SAM" id="Coils"/>
    </source>
</evidence>
<evidence type="ECO:0000256" key="3">
    <source>
        <dbReference type="ARBA" id="ARBA00022555"/>
    </source>
</evidence>
<feature type="binding site" evidence="14">
    <location>
        <position position="672"/>
    </location>
    <ligand>
        <name>Zn(2+)</name>
        <dbReference type="ChEBI" id="CHEBI:29105"/>
    </ligand>
</feature>
<comment type="function">
    <text evidence="12 14">Catalyzes the attachment of alanine to tRNA(Ala) in a two-step reaction: alanine is first activated by ATP to form Ala-AMP and then transferred to the acceptor end of tRNA(Ala). Also edits incorrectly charged Ser-tRNA(Ala) and Gly-tRNA(Ala) via its editing domain.</text>
</comment>
<keyword evidence="3 14" id="KW-0820">tRNA-binding</keyword>
<evidence type="ECO:0000259" key="16">
    <source>
        <dbReference type="PROSITE" id="PS50006"/>
    </source>
</evidence>
<evidence type="ECO:0000259" key="17">
    <source>
        <dbReference type="PROSITE" id="PS50860"/>
    </source>
</evidence>
<feature type="domain" description="Alanyl-transfer RNA synthetases family profile" evidence="17">
    <location>
        <begin position="2"/>
        <end position="711"/>
    </location>
</feature>
<evidence type="ECO:0000256" key="5">
    <source>
        <dbReference type="ARBA" id="ARBA00022723"/>
    </source>
</evidence>
<dbReference type="FunFam" id="3.30.54.20:FF:000001">
    <property type="entry name" value="Alanine--tRNA ligase"/>
    <property type="match status" value="1"/>
</dbReference>
<name>A0A0E4G9K8_9FIRM</name>
<dbReference type="SUPFAM" id="SSF55681">
    <property type="entry name" value="Class II aaRS and biotin synthetases"/>
    <property type="match status" value="1"/>
</dbReference>
<comment type="subcellular location">
    <subcellularLocation>
        <location evidence="1 14">Cytoplasm</location>
    </subcellularLocation>
</comment>
<evidence type="ECO:0000256" key="12">
    <source>
        <dbReference type="ARBA" id="ARBA00024779"/>
    </source>
</evidence>